<sequence length="765" mass="82735">MDQSVSTLEDGQSRGVAGQSRELDGETTGGLMLQKPMPSRPQLVLPPRSSGDALFRPSEASPSSMSLVASFFADREPDAESKSFTSLLTAPSGSPVVSGGLMASFKSRTLSPGGSFAERLASRDAANSSLMRQESMDDYKPSIARLKQMPPSRIPIPRSDCFTIPPGLSPTTLLDSPVLFSSSQAEPSPTTGTLRAPPNFSASGFQMSSSSESSKESGSEREQEGSSAFVFKPLPKQGAVNSLQSLGNLANFGLSHHYTMPNYEKQDTAGLALSSAPGVTLPLSTSRLPPRMLSRTERRRLASGQAYEEVDGSAEQVPIVVERPSEDGYNWRKYGQKQVKGSEYPRSYYKCTSANCPVKKKVERSLDGQVTEIVYKGEHNHLKPQPTRRMAVGSAHIISDGRDSSYFSGRAGEKGDDNSAAFKIDGFQSSWGGFGTGLKGYLSKADGTFERSSSGIIDVCAPTRFSAESGGIPEPSTSSYSDDDEQGSKFSTEDGDGPESKRRRRENLITETAGVQRTIREPRVVVQTTSDIDILDDGYRWRKYGQKVVKGNPHPRSYYKCTNVGCPVRKHVERASNDPKSVITTYEGKHNHDVPVAKGHGLDRGGTNGAPPLLTRTASFAPSHETLNSASSVHDEGPQFTNKTAAFERLLEDDSRKMGLSFSDVDLGMGIGTGTGMFTTDISIIGKKEELSFSTSTFMGLADSIEMGFNGSRMEGFESVLRSSNVHDLALRPKQECEDDSFQPFLNTSPSMFHHNMSPKLVLGP</sequence>
<evidence type="ECO:0000313" key="2">
    <source>
        <dbReference type="Proteomes" id="UP001162992"/>
    </source>
</evidence>
<proteinExistence type="predicted"/>
<dbReference type="Proteomes" id="UP001162992">
    <property type="component" value="Chromosome 3"/>
</dbReference>
<comment type="caution">
    <text evidence="1">The sequence shown here is derived from an EMBL/GenBank/DDBJ whole genome shotgun (WGS) entry which is preliminary data.</text>
</comment>
<evidence type="ECO:0000313" key="1">
    <source>
        <dbReference type="EMBL" id="KAJ7561689.1"/>
    </source>
</evidence>
<protein>
    <submittedName>
        <fullName evidence="1">Uncharacterized protein</fullName>
    </submittedName>
</protein>
<keyword evidence="2" id="KW-1185">Reference proteome</keyword>
<dbReference type="EMBL" id="CM055094">
    <property type="protein sequence ID" value="KAJ7561689.1"/>
    <property type="molecule type" value="Genomic_DNA"/>
</dbReference>
<gene>
    <name evidence="1" type="ORF">O6H91_03G037900</name>
</gene>
<organism evidence="1 2">
    <name type="scientific">Diphasiastrum complanatum</name>
    <name type="common">Issler's clubmoss</name>
    <name type="synonym">Lycopodium complanatum</name>
    <dbReference type="NCBI Taxonomy" id="34168"/>
    <lineage>
        <taxon>Eukaryota</taxon>
        <taxon>Viridiplantae</taxon>
        <taxon>Streptophyta</taxon>
        <taxon>Embryophyta</taxon>
        <taxon>Tracheophyta</taxon>
        <taxon>Lycopodiopsida</taxon>
        <taxon>Lycopodiales</taxon>
        <taxon>Lycopodiaceae</taxon>
        <taxon>Lycopodioideae</taxon>
        <taxon>Diphasiastrum</taxon>
    </lineage>
</organism>
<name>A0ACC2E556_DIPCM</name>
<reference evidence="2" key="1">
    <citation type="journal article" date="2024" name="Proc. Natl. Acad. Sci. U.S.A.">
        <title>Extraordinary preservation of gene collinearity over three hundred million years revealed in homosporous lycophytes.</title>
        <authorList>
            <person name="Li C."/>
            <person name="Wickell D."/>
            <person name="Kuo L.Y."/>
            <person name="Chen X."/>
            <person name="Nie B."/>
            <person name="Liao X."/>
            <person name="Peng D."/>
            <person name="Ji J."/>
            <person name="Jenkins J."/>
            <person name="Williams M."/>
            <person name="Shu S."/>
            <person name="Plott C."/>
            <person name="Barry K."/>
            <person name="Rajasekar S."/>
            <person name="Grimwood J."/>
            <person name="Han X."/>
            <person name="Sun S."/>
            <person name="Hou Z."/>
            <person name="He W."/>
            <person name="Dai G."/>
            <person name="Sun C."/>
            <person name="Schmutz J."/>
            <person name="Leebens-Mack J.H."/>
            <person name="Li F.W."/>
            <person name="Wang L."/>
        </authorList>
    </citation>
    <scope>NUCLEOTIDE SEQUENCE [LARGE SCALE GENOMIC DNA]</scope>
    <source>
        <strain evidence="2">cv. PW_Plant_1</strain>
    </source>
</reference>
<accession>A0ACC2E556</accession>